<accession>A0A217EFR7</accession>
<sequence>MNKNITMSIITSLLIVACSKQESAPHTHTEPTASAQTSTHTASETAASVDLVTASHITPTTHVTSWHGEYTGTLPCADCDGIKTELFLFKNRTYKLKNVYLGKSERPLIVEGKLSLKNDEFTIITLYHQNEKTMYQVRGNQLIALDQEGHEIEGALASQYVLEKVKPVPREV</sequence>
<dbReference type="EMBL" id="FZLN01000001">
    <property type="protein sequence ID" value="SNQ29338.1"/>
    <property type="molecule type" value="Genomic_DNA"/>
</dbReference>
<dbReference type="RefSeq" id="WP_171289042.1">
    <property type="nucleotide sequence ID" value="NZ_FZLN01000001.1"/>
</dbReference>
<name>A0A217EFR7_9GAMM</name>
<reference evidence="2" key="1">
    <citation type="submission" date="2017-06" db="EMBL/GenBank/DDBJ databases">
        <authorList>
            <person name="Varghese N."/>
            <person name="Submissions S."/>
        </authorList>
    </citation>
    <scope>NUCLEOTIDE SEQUENCE [LARGE SCALE GENOMIC DNA]</scope>
    <source>
        <strain evidence="2">ANC 5114</strain>
    </source>
</reference>
<evidence type="ECO:0000313" key="2">
    <source>
        <dbReference type="Proteomes" id="UP000243463"/>
    </source>
</evidence>
<gene>
    <name evidence="1" type="ORF">SAMN05444584_1285</name>
</gene>
<evidence type="ECO:0000313" key="1">
    <source>
        <dbReference type="EMBL" id="SNQ29338.1"/>
    </source>
</evidence>
<dbReference type="Proteomes" id="UP000243463">
    <property type="component" value="Unassembled WGS sequence"/>
</dbReference>
<keyword evidence="1" id="KW-0449">Lipoprotein</keyword>
<keyword evidence="2" id="KW-1185">Reference proteome</keyword>
<proteinExistence type="predicted"/>
<dbReference type="Pfam" id="PF04170">
    <property type="entry name" value="NlpE"/>
    <property type="match status" value="1"/>
</dbReference>
<dbReference type="InterPro" id="IPR007298">
    <property type="entry name" value="Cu-R_lipoprotein_NlpE"/>
</dbReference>
<dbReference type="AlphaFoldDB" id="A0A217EFR7"/>
<dbReference type="Gene3D" id="2.40.128.640">
    <property type="match status" value="1"/>
</dbReference>
<dbReference type="PROSITE" id="PS51257">
    <property type="entry name" value="PROKAR_LIPOPROTEIN"/>
    <property type="match status" value="1"/>
</dbReference>
<organism evidence="1 2">
    <name type="scientific">Acinetobacter apis</name>
    <dbReference type="NCBI Taxonomy" id="1229165"/>
    <lineage>
        <taxon>Bacteria</taxon>
        <taxon>Pseudomonadati</taxon>
        <taxon>Pseudomonadota</taxon>
        <taxon>Gammaproteobacteria</taxon>
        <taxon>Moraxellales</taxon>
        <taxon>Moraxellaceae</taxon>
        <taxon>Acinetobacter</taxon>
    </lineage>
</organism>
<protein>
    <submittedName>
        <fullName evidence="1">Uncharacterized lipoprotein NlpE involved in copper resistance</fullName>
    </submittedName>
</protein>